<evidence type="ECO:0000256" key="5">
    <source>
        <dbReference type="ARBA" id="ARBA00023204"/>
    </source>
</evidence>
<dbReference type="Gene3D" id="1.10.150.20">
    <property type="entry name" value="5' to 3' exonuclease, C-terminal subdomain"/>
    <property type="match status" value="1"/>
</dbReference>
<dbReference type="CDD" id="cd22325">
    <property type="entry name" value="ERCC1_C-like"/>
    <property type="match status" value="1"/>
</dbReference>
<dbReference type="InterPro" id="IPR004579">
    <property type="entry name" value="ERCC1/RAD10/SWI10"/>
</dbReference>
<keyword evidence="5" id="KW-0234">DNA repair</keyword>
<dbReference type="PANTHER" id="PTHR12749:SF0">
    <property type="entry name" value="DNA EXCISION REPAIR PROTEIN ERCC-1"/>
    <property type="match status" value="1"/>
</dbReference>
<dbReference type="SUPFAM" id="SSF52980">
    <property type="entry name" value="Restriction endonuclease-like"/>
    <property type="match status" value="1"/>
</dbReference>
<dbReference type="Pfam" id="PF14520">
    <property type="entry name" value="HHH_5"/>
    <property type="match status" value="1"/>
</dbReference>
<dbReference type="Pfam" id="PF03834">
    <property type="entry name" value="Rad10"/>
    <property type="match status" value="1"/>
</dbReference>
<dbReference type="EMBL" id="MN126022">
    <property type="protein sequence ID" value="QDO16489.1"/>
    <property type="molecule type" value="mRNA"/>
</dbReference>
<organism evidence="8">
    <name type="scientific">Crypthecodinium cohnii</name>
    <name type="common">Dinoflagellate</name>
    <name type="synonym">Glenodinium cohnii</name>
    <dbReference type="NCBI Taxonomy" id="2866"/>
    <lineage>
        <taxon>Eukaryota</taxon>
        <taxon>Sar</taxon>
        <taxon>Alveolata</taxon>
        <taxon>Dinophyceae</taxon>
        <taxon>Gonyaulacales</taxon>
        <taxon>Crypthecodiniaceae</taxon>
        <taxon>Crypthecodinium</taxon>
    </lineage>
</organism>
<dbReference type="GO" id="GO:0070522">
    <property type="term" value="C:ERCC4-ERCC1 complex"/>
    <property type="evidence" value="ECO:0007669"/>
    <property type="project" value="TreeGrafter"/>
</dbReference>
<dbReference type="PANTHER" id="PTHR12749">
    <property type="entry name" value="EXCISION REPAIR CROSS-COMPLEMENTING 1 ERCC1"/>
    <property type="match status" value="1"/>
</dbReference>
<dbReference type="InterPro" id="IPR010994">
    <property type="entry name" value="RuvA_2-like"/>
</dbReference>
<dbReference type="InterPro" id="IPR011335">
    <property type="entry name" value="Restrct_endonuc-II-like"/>
</dbReference>
<dbReference type="InterPro" id="IPR047260">
    <property type="entry name" value="ERCC1-like_central_dom"/>
</dbReference>
<evidence type="ECO:0000256" key="1">
    <source>
        <dbReference type="ARBA" id="ARBA00004123"/>
    </source>
</evidence>
<dbReference type="GO" id="GO:0000110">
    <property type="term" value="C:nucleotide-excision repair factor 1 complex"/>
    <property type="evidence" value="ECO:0007669"/>
    <property type="project" value="TreeGrafter"/>
</dbReference>
<dbReference type="GO" id="GO:0003684">
    <property type="term" value="F:damaged DNA binding"/>
    <property type="evidence" value="ECO:0007669"/>
    <property type="project" value="InterPro"/>
</dbReference>
<dbReference type="Gene3D" id="3.40.50.10130">
    <property type="match status" value="1"/>
</dbReference>
<dbReference type="GO" id="GO:0006312">
    <property type="term" value="P:mitotic recombination"/>
    <property type="evidence" value="ECO:0007669"/>
    <property type="project" value="TreeGrafter"/>
</dbReference>
<comment type="subcellular location">
    <subcellularLocation>
        <location evidence="1">Nucleus</location>
    </subcellularLocation>
</comment>
<evidence type="ECO:0000256" key="6">
    <source>
        <dbReference type="ARBA" id="ARBA00023242"/>
    </source>
</evidence>
<dbReference type="SUPFAM" id="SSF47781">
    <property type="entry name" value="RuvA domain 2-like"/>
    <property type="match status" value="1"/>
</dbReference>
<keyword evidence="4" id="KW-0238">DNA-binding</keyword>
<protein>
    <submittedName>
        <fullName evidence="8">DNA excision repair protein ERCC-1</fullName>
    </submittedName>
</protein>
<comment type="similarity">
    <text evidence="2">Belongs to the ERCC1/RAD10/SWI10 family.</text>
</comment>
<evidence type="ECO:0000256" key="2">
    <source>
        <dbReference type="ARBA" id="ARBA00008283"/>
    </source>
</evidence>
<accession>A0A516AGQ7</accession>
<keyword evidence="3" id="KW-0227">DNA damage</keyword>
<reference evidence="8" key="1">
    <citation type="journal article" date="2019" name="Microorganisms">
        <title>DNA Damage Response Pathways in Dinoflagellates.</title>
        <authorList>
            <person name="Li C."/>
            <person name="Wong J."/>
        </authorList>
    </citation>
    <scope>NUCLEOTIDE SEQUENCE</scope>
</reference>
<evidence type="ECO:0000259" key="7">
    <source>
        <dbReference type="Pfam" id="PF03834"/>
    </source>
</evidence>
<keyword evidence="6" id="KW-0539">Nucleus</keyword>
<evidence type="ECO:0000256" key="3">
    <source>
        <dbReference type="ARBA" id="ARBA00022763"/>
    </source>
</evidence>
<dbReference type="AlphaFoldDB" id="A0A516AGQ7"/>
<sequence length="237" mass="26038">MASPQAAATSSASAASAMPAASGGEVALGEIYHHPRAAHVILAATRQRGNPILNYVKSTMVEFMDGLAPDYLVGPTIAVYFLSLKFHRTRPDYLSQRIKSLGSGYRARILLCVVDLEHPEEQLAAVTLQAFHAEISLLLAWSHWEAASYLETFHRHQNKSSEVLQAKLSRGDDRARLAETITAIKGINKGDAATFIDRFGSFEALANASEEELHNCPRIGAKKVRQLQHVFHTPFFS</sequence>
<dbReference type="NCBIfam" id="TIGR00597">
    <property type="entry name" value="rad10"/>
    <property type="match status" value="1"/>
</dbReference>
<dbReference type="GO" id="GO:0006302">
    <property type="term" value="P:double-strand break repair"/>
    <property type="evidence" value="ECO:0007669"/>
    <property type="project" value="UniProtKB-ARBA"/>
</dbReference>
<dbReference type="GO" id="GO:0070914">
    <property type="term" value="P:UV-damage excision repair"/>
    <property type="evidence" value="ECO:0007669"/>
    <property type="project" value="TreeGrafter"/>
</dbReference>
<dbReference type="GO" id="GO:0003697">
    <property type="term" value="F:single-stranded DNA binding"/>
    <property type="evidence" value="ECO:0007669"/>
    <property type="project" value="TreeGrafter"/>
</dbReference>
<proteinExistence type="evidence at transcript level"/>
<feature type="domain" description="ERCC1-like central" evidence="7">
    <location>
        <begin position="41"/>
        <end position="153"/>
    </location>
</feature>
<evidence type="ECO:0000256" key="4">
    <source>
        <dbReference type="ARBA" id="ARBA00023125"/>
    </source>
</evidence>
<evidence type="ECO:0000313" key="8">
    <source>
        <dbReference type="EMBL" id="QDO16489.1"/>
    </source>
</evidence>
<name>A0A516AGQ7_CRYCO</name>